<comment type="catalytic activity">
    <reaction evidence="7">
        <text>Couples ATP hydrolysis with the unwinding of duplex DNA by translocating in the 3'-5' direction.</text>
        <dbReference type="EC" id="5.6.2.4"/>
    </reaction>
</comment>
<organism evidence="13 14">
    <name type="scientific">Syntrophus gentianae</name>
    <dbReference type="NCBI Taxonomy" id="43775"/>
    <lineage>
        <taxon>Bacteria</taxon>
        <taxon>Pseudomonadati</taxon>
        <taxon>Thermodesulfobacteriota</taxon>
        <taxon>Syntrophia</taxon>
        <taxon>Syntrophales</taxon>
        <taxon>Syntrophaceae</taxon>
        <taxon>Syntrophus</taxon>
    </lineage>
</organism>
<dbReference type="RefSeq" id="WP_093883530.1">
    <property type="nucleotide sequence ID" value="NZ_FOBS01000012.1"/>
</dbReference>
<proteinExistence type="inferred from homology"/>
<evidence type="ECO:0000256" key="3">
    <source>
        <dbReference type="ARBA" id="ARBA00022801"/>
    </source>
</evidence>
<keyword evidence="4 10" id="KW-0347">Helicase</keyword>
<dbReference type="GO" id="GO:0005829">
    <property type="term" value="C:cytosol"/>
    <property type="evidence" value="ECO:0007669"/>
    <property type="project" value="TreeGrafter"/>
</dbReference>
<dbReference type="InterPro" id="IPR014016">
    <property type="entry name" value="UvrD-like_ATP-bd"/>
</dbReference>
<dbReference type="PANTHER" id="PTHR11070">
    <property type="entry name" value="UVRD / RECB / PCRA DNA HELICASE FAMILY MEMBER"/>
    <property type="match status" value="1"/>
</dbReference>
<evidence type="ECO:0000313" key="13">
    <source>
        <dbReference type="EMBL" id="SEM38108.1"/>
    </source>
</evidence>
<evidence type="ECO:0000256" key="1">
    <source>
        <dbReference type="ARBA" id="ARBA00009922"/>
    </source>
</evidence>
<dbReference type="GO" id="GO:0003677">
    <property type="term" value="F:DNA binding"/>
    <property type="evidence" value="ECO:0007669"/>
    <property type="project" value="InterPro"/>
</dbReference>
<evidence type="ECO:0000256" key="6">
    <source>
        <dbReference type="ARBA" id="ARBA00023235"/>
    </source>
</evidence>
<evidence type="ECO:0000256" key="7">
    <source>
        <dbReference type="ARBA" id="ARBA00034617"/>
    </source>
</evidence>
<evidence type="ECO:0000259" key="11">
    <source>
        <dbReference type="PROSITE" id="PS51198"/>
    </source>
</evidence>
<keyword evidence="6" id="KW-0413">Isomerase</keyword>
<feature type="domain" description="UvrD-like helicase ATP-binding" evidence="11">
    <location>
        <begin position="6"/>
        <end position="290"/>
    </location>
</feature>
<evidence type="ECO:0000256" key="9">
    <source>
        <dbReference type="ARBA" id="ARBA00048988"/>
    </source>
</evidence>
<dbReference type="Gene3D" id="1.10.10.160">
    <property type="match status" value="1"/>
</dbReference>
<dbReference type="CDD" id="cd17932">
    <property type="entry name" value="DEXQc_UvrD"/>
    <property type="match status" value="1"/>
</dbReference>
<evidence type="ECO:0000259" key="12">
    <source>
        <dbReference type="PROSITE" id="PS51217"/>
    </source>
</evidence>
<dbReference type="Pfam" id="PF00580">
    <property type="entry name" value="UvrD-helicase"/>
    <property type="match status" value="1"/>
</dbReference>
<comment type="catalytic activity">
    <reaction evidence="9">
        <text>ATP + H2O = ADP + phosphate + H(+)</text>
        <dbReference type="Rhea" id="RHEA:13065"/>
        <dbReference type="ChEBI" id="CHEBI:15377"/>
        <dbReference type="ChEBI" id="CHEBI:15378"/>
        <dbReference type="ChEBI" id="CHEBI:30616"/>
        <dbReference type="ChEBI" id="CHEBI:43474"/>
        <dbReference type="ChEBI" id="CHEBI:456216"/>
        <dbReference type="EC" id="5.6.2.4"/>
    </reaction>
</comment>
<dbReference type="EMBL" id="FOBS01000012">
    <property type="protein sequence ID" value="SEM38108.1"/>
    <property type="molecule type" value="Genomic_DNA"/>
</dbReference>
<feature type="domain" description="UvrD-like helicase C-terminal" evidence="12">
    <location>
        <begin position="291"/>
        <end position="564"/>
    </location>
</feature>
<evidence type="ECO:0000256" key="10">
    <source>
        <dbReference type="PROSITE-ProRule" id="PRU00560"/>
    </source>
</evidence>
<accession>A0A1H7XYB7</accession>
<dbReference type="OrthoDB" id="9810135at2"/>
<dbReference type="Gene3D" id="1.10.486.10">
    <property type="entry name" value="PCRA, domain 4"/>
    <property type="match status" value="1"/>
</dbReference>
<dbReference type="GO" id="GO:0000725">
    <property type="term" value="P:recombinational repair"/>
    <property type="evidence" value="ECO:0007669"/>
    <property type="project" value="TreeGrafter"/>
</dbReference>
<dbReference type="InterPro" id="IPR000212">
    <property type="entry name" value="DNA_helicase_UvrD/REP"/>
</dbReference>
<dbReference type="AlphaFoldDB" id="A0A1H7XYB7"/>
<reference evidence="13 14" key="1">
    <citation type="submission" date="2016-10" db="EMBL/GenBank/DDBJ databases">
        <authorList>
            <person name="de Groot N.N."/>
        </authorList>
    </citation>
    <scope>NUCLEOTIDE SEQUENCE [LARGE SCALE GENOMIC DNA]</scope>
    <source>
        <strain evidence="13 14">DSM 8423</strain>
    </source>
</reference>
<evidence type="ECO:0000256" key="5">
    <source>
        <dbReference type="ARBA" id="ARBA00022840"/>
    </source>
</evidence>
<evidence type="ECO:0000256" key="8">
    <source>
        <dbReference type="ARBA" id="ARBA00034808"/>
    </source>
</evidence>
<dbReference type="InterPro" id="IPR027417">
    <property type="entry name" value="P-loop_NTPase"/>
</dbReference>
<dbReference type="InterPro" id="IPR014017">
    <property type="entry name" value="DNA_helicase_UvrD-like_C"/>
</dbReference>
<feature type="binding site" evidence="10">
    <location>
        <begin position="27"/>
        <end position="34"/>
    </location>
    <ligand>
        <name>ATP</name>
        <dbReference type="ChEBI" id="CHEBI:30616"/>
    </ligand>
</feature>
<gene>
    <name evidence="13" type="ORF">SAMN04489760_11289</name>
</gene>
<dbReference type="PROSITE" id="PS51217">
    <property type="entry name" value="UVRD_HELICASE_CTER"/>
    <property type="match status" value="1"/>
</dbReference>
<dbReference type="GO" id="GO:0005524">
    <property type="term" value="F:ATP binding"/>
    <property type="evidence" value="ECO:0007669"/>
    <property type="project" value="UniProtKB-UniRule"/>
</dbReference>
<dbReference type="Gene3D" id="3.40.50.300">
    <property type="entry name" value="P-loop containing nucleotide triphosphate hydrolases"/>
    <property type="match status" value="2"/>
</dbReference>
<name>A0A1H7XYB7_9BACT</name>
<dbReference type="GO" id="GO:0043138">
    <property type="term" value="F:3'-5' DNA helicase activity"/>
    <property type="evidence" value="ECO:0007669"/>
    <property type="project" value="UniProtKB-EC"/>
</dbReference>
<keyword evidence="5 10" id="KW-0067">ATP-binding</keyword>
<dbReference type="SUPFAM" id="SSF52540">
    <property type="entry name" value="P-loop containing nucleoside triphosphate hydrolases"/>
    <property type="match status" value="1"/>
</dbReference>
<dbReference type="InterPro" id="IPR013986">
    <property type="entry name" value="DExx_box_DNA_helicase_dom_sf"/>
</dbReference>
<evidence type="ECO:0000256" key="2">
    <source>
        <dbReference type="ARBA" id="ARBA00022741"/>
    </source>
</evidence>
<dbReference type="STRING" id="43775.SAMN04489760_11289"/>
<dbReference type="GO" id="GO:0016887">
    <property type="term" value="F:ATP hydrolysis activity"/>
    <property type="evidence" value="ECO:0007669"/>
    <property type="project" value="RHEA"/>
</dbReference>
<evidence type="ECO:0000313" key="14">
    <source>
        <dbReference type="Proteomes" id="UP000198744"/>
    </source>
</evidence>
<dbReference type="PANTHER" id="PTHR11070:SF3">
    <property type="entry name" value="DNA 3'-5' HELICASE"/>
    <property type="match status" value="1"/>
</dbReference>
<dbReference type="PROSITE" id="PS51198">
    <property type="entry name" value="UVRD_HELICASE_ATP_BIND"/>
    <property type="match status" value="1"/>
</dbReference>
<protein>
    <recommendedName>
        <fullName evidence="8">DNA 3'-5' helicase</fullName>
        <ecNumber evidence="8">5.6.2.4</ecNumber>
    </recommendedName>
</protein>
<keyword evidence="2 10" id="KW-0547">Nucleotide-binding</keyword>
<evidence type="ECO:0000256" key="4">
    <source>
        <dbReference type="ARBA" id="ARBA00022806"/>
    </source>
</evidence>
<dbReference type="EC" id="5.6.2.4" evidence="8"/>
<dbReference type="Proteomes" id="UP000198744">
    <property type="component" value="Unassembled WGS sequence"/>
</dbReference>
<dbReference type="Pfam" id="PF13361">
    <property type="entry name" value="UvrD_C"/>
    <property type="match status" value="1"/>
</dbReference>
<keyword evidence="14" id="KW-1185">Reference proteome</keyword>
<comment type="similarity">
    <text evidence="1">Belongs to the helicase family. UvrD subfamily.</text>
</comment>
<keyword evidence="3 10" id="KW-0378">Hydrolase</keyword>
<sequence length="657" mass="75218">MIDYEKELNEEQCRVVLEPSGPMLVIAGAGSGKTRTLTYRVARLIETGIKPERILLATFTNKAARSMLNRVRELVPVDLSRLVGGTFHHNGHFMLRAHAERLGYSRNFSILDTEDVRQLISTCISESGIDTKGTTFPKANVLYGMLSLVANTANDLSSIVEERYPFFSHRLEEIAKVAALYDLRKRQSSFMDFDDLLINWRRLLLECPDVLGRYSERFEHLLVDEYQDTNLLQAEIMDLLASRHRNLMVVGDDSQSIYAFRGANFANIMSFPEKYPDCRIFKLETNYRSTPEILHLANLCIVNNENQFAKSLRAVREAGVRPVVVPARNALQQAEFVAQRILELHRDGVPLSEMAVLYRAHFHAMDVQMELTRRGIPYEIRSGVRFFEQAHIKDVISYLRILENPRDELAWKRLLGLYPKIGKKTAEKIWNFLAASGKPLETALTEGFLKVASKSARDGLTRFQELLTILRKEAEGASFLPDLIERILDKGYRNYLQETYTDGTSREEDLEQLAEFARKFSSLEDFLSELSLLTNMDADDHEETDSEEAAENKVVLSTIHQAKGLEWSVVLLVGCAEGMIPLDRALREEGGEAEERRLFYVAATRAKDHLYLCYPQTDSSRWAGFANLSPSRFIKELIPSSRKKELPFERWIVEEQW</sequence>